<dbReference type="KEGG" id="aep:AMC99_00768"/>
<evidence type="ECO:0000256" key="1">
    <source>
        <dbReference type="SAM" id="Phobius"/>
    </source>
</evidence>
<dbReference type="InterPro" id="IPR021309">
    <property type="entry name" value="YgaP-like_TM"/>
</dbReference>
<feature type="domain" description="Inner membrane protein YgaP-like transmembrane" evidence="2">
    <location>
        <begin position="1"/>
        <end position="66"/>
    </location>
</feature>
<organism evidence="3 4">
    <name type="scientific">Altererythrobacter epoxidivorans</name>
    <dbReference type="NCBI Taxonomy" id="361183"/>
    <lineage>
        <taxon>Bacteria</taxon>
        <taxon>Pseudomonadati</taxon>
        <taxon>Pseudomonadota</taxon>
        <taxon>Alphaproteobacteria</taxon>
        <taxon>Sphingomonadales</taxon>
        <taxon>Erythrobacteraceae</taxon>
        <taxon>Altererythrobacter</taxon>
    </lineage>
</organism>
<evidence type="ECO:0000259" key="2">
    <source>
        <dbReference type="Pfam" id="PF11127"/>
    </source>
</evidence>
<gene>
    <name evidence="3" type="ORF">AMC99_00768</name>
</gene>
<protein>
    <recommendedName>
        <fullName evidence="2">Inner membrane protein YgaP-like transmembrane domain-containing protein</fullName>
    </recommendedName>
</protein>
<feature type="transmembrane region" description="Helical" evidence="1">
    <location>
        <begin position="12"/>
        <end position="31"/>
    </location>
</feature>
<dbReference type="PATRIC" id="fig|361183.4.peg.750"/>
<dbReference type="Proteomes" id="UP000057938">
    <property type="component" value="Chromosome"/>
</dbReference>
<keyword evidence="4" id="KW-1185">Reference proteome</keyword>
<accession>A0A0M4LU53</accession>
<dbReference type="Pfam" id="PF11127">
    <property type="entry name" value="YgaP-like_TM"/>
    <property type="match status" value="1"/>
</dbReference>
<dbReference type="STRING" id="361183.AMC99_00768"/>
<dbReference type="EMBL" id="CP012669">
    <property type="protein sequence ID" value="ALE16071.1"/>
    <property type="molecule type" value="Genomic_DNA"/>
</dbReference>
<dbReference type="RefSeq" id="WP_061922954.1">
    <property type="nucleotide sequence ID" value="NZ_CP012669.1"/>
</dbReference>
<dbReference type="OrthoDB" id="9804804at2"/>
<feature type="transmembrane region" description="Helical" evidence="1">
    <location>
        <begin position="37"/>
        <end position="59"/>
    </location>
</feature>
<keyword evidence="1" id="KW-0812">Transmembrane</keyword>
<evidence type="ECO:0000313" key="3">
    <source>
        <dbReference type="EMBL" id="ALE16071.1"/>
    </source>
</evidence>
<keyword evidence="1" id="KW-1133">Transmembrane helix</keyword>
<proteinExistence type="predicted"/>
<evidence type="ECO:0000313" key="4">
    <source>
        <dbReference type="Proteomes" id="UP000057938"/>
    </source>
</evidence>
<keyword evidence="1" id="KW-0472">Membrane</keyword>
<dbReference type="AlphaFoldDB" id="A0A0M4LU53"/>
<reference evidence="3 4" key="1">
    <citation type="submission" date="2015-09" db="EMBL/GenBank/DDBJ databases">
        <title>Complete genome sequence of a benzo[a]pyrene-degrading bacterium Altererythrobacter epoxidivorans CGMCC 1.7731T.</title>
        <authorList>
            <person name="Li Z."/>
            <person name="Cheng H."/>
            <person name="Huo Y."/>
            <person name="Xu X."/>
        </authorList>
    </citation>
    <scope>NUCLEOTIDE SEQUENCE [LARGE SCALE GENOMIC DNA]</scope>
    <source>
        <strain evidence="3 4">CGMCC 1.7731</strain>
    </source>
</reference>
<sequence>MGKNMGTLDRTLRIIVALVLAYLAYTGALAGGLATGAYIVAAVFLLTSLIGFCPLYRVIGVNTCGKG</sequence>
<name>A0A0M4LU53_9SPHN</name>